<feature type="compositionally biased region" description="Basic and acidic residues" evidence="1">
    <location>
        <begin position="383"/>
        <end position="401"/>
    </location>
</feature>
<gene>
    <name evidence="2" type="ORF">B0H64DRAFT_459470</name>
</gene>
<dbReference type="Proteomes" id="UP001278766">
    <property type="component" value="Unassembled WGS sequence"/>
</dbReference>
<dbReference type="GeneID" id="87844391"/>
<evidence type="ECO:0000256" key="1">
    <source>
        <dbReference type="SAM" id="MobiDB-lite"/>
    </source>
</evidence>
<feature type="region of interest" description="Disordered" evidence="1">
    <location>
        <begin position="382"/>
        <end position="401"/>
    </location>
</feature>
<sequence length="535" mass="61799">MEVKAKRKAISHRTRALLCFTGRLRTTSKVEVANHDYHTTEPSRLESLPAELRTLLLSSLASLNDLKAATHASPVLYHQYRADRKQILGRVLRCTLGEKVFVDAYAVQKSTRLEYPPYLAAHLTAQAFMDTYQEHRAQPSIIAGECAAADVMGMATFYWSTVGPLMQKIPQKLLHNLDPSLQLGHLSRVEEERILRALYRFEMWCNLYGTKPGAAAGSQSVQPIEMLMYFFQVFEPWEIEEISCIHALLMDMYDHIFVDLKLPLHHLPNRLIDVWSPRAWVTTDLSDSPYAIDQFRHRNAQLNSLISRGLEFQLQTMRTLEPPPPTNHRHHRHHHRHHRHHRKQLRKHIIHPGPTAAAARPPGANSIQDALCRETQTMRRALHRTEGDRAQERGERARPQFRGRDGAAEPALGWVLRWRGRRGNAYGQETPWDLRVWGAAIEWTASSLLISPPESEGMEALMSRRRHRQERAYLLWHGRSTWVIIREDVEIASNCFVRTRYRGILSPELFLAVPRHLKSYVAMYYRPTIDKSLAL</sequence>
<evidence type="ECO:0000313" key="2">
    <source>
        <dbReference type="EMBL" id="KAK3295339.1"/>
    </source>
</evidence>
<proteinExistence type="predicted"/>
<reference evidence="2" key="1">
    <citation type="journal article" date="2023" name="Mol. Phylogenet. Evol.">
        <title>Genome-scale phylogeny and comparative genomics of the fungal order Sordariales.</title>
        <authorList>
            <person name="Hensen N."/>
            <person name="Bonometti L."/>
            <person name="Westerberg I."/>
            <person name="Brannstrom I.O."/>
            <person name="Guillou S."/>
            <person name="Cros-Aarteil S."/>
            <person name="Calhoun S."/>
            <person name="Haridas S."/>
            <person name="Kuo A."/>
            <person name="Mondo S."/>
            <person name="Pangilinan J."/>
            <person name="Riley R."/>
            <person name="LaButti K."/>
            <person name="Andreopoulos B."/>
            <person name="Lipzen A."/>
            <person name="Chen C."/>
            <person name="Yan M."/>
            <person name="Daum C."/>
            <person name="Ng V."/>
            <person name="Clum A."/>
            <person name="Steindorff A."/>
            <person name="Ohm R.A."/>
            <person name="Martin F."/>
            <person name="Silar P."/>
            <person name="Natvig D.O."/>
            <person name="Lalanne C."/>
            <person name="Gautier V."/>
            <person name="Ament-Velasquez S.L."/>
            <person name="Kruys A."/>
            <person name="Hutchinson M.I."/>
            <person name="Powell A.J."/>
            <person name="Barry K."/>
            <person name="Miller A.N."/>
            <person name="Grigoriev I.V."/>
            <person name="Debuchy R."/>
            <person name="Gladieux P."/>
            <person name="Hiltunen Thoren M."/>
            <person name="Johannesson H."/>
        </authorList>
    </citation>
    <scope>NUCLEOTIDE SEQUENCE</scope>
    <source>
        <strain evidence="2">CBS 168.71</strain>
    </source>
</reference>
<dbReference type="AlphaFoldDB" id="A0AAE0LSM0"/>
<reference evidence="2" key="2">
    <citation type="submission" date="2023-06" db="EMBL/GenBank/DDBJ databases">
        <authorList>
            <consortium name="Lawrence Berkeley National Laboratory"/>
            <person name="Haridas S."/>
            <person name="Hensen N."/>
            <person name="Bonometti L."/>
            <person name="Westerberg I."/>
            <person name="Brannstrom I.O."/>
            <person name="Guillou S."/>
            <person name="Cros-Aarteil S."/>
            <person name="Calhoun S."/>
            <person name="Kuo A."/>
            <person name="Mondo S."/>
            <person name="Pangilinan J."/>
            <person name="Riley R."/>
            <person name="Labutti K."/>
            <person name="Andreopoulos B."/>
            <person name="Lipzen A."/>
            <person name="Chen C."/>
            <person name="Yanf M."/>
            <person name="Daum C."/>
            <person name="Ng V."/>
            <person name="Clum A."/>
            <person name="Steindorff A."/>
            <person name="Ohm R."/>
            <person name="Martin F."/>
            <person name="Silar P."/>
            <person name="Natvig D."/>
            <person name="Lalanne C."/>
            <person name="Gautier V."/>
            <person name="Ament-Velasquez S.L."/>
            <person name="Kruys A."/>
            <person name="Hutchinson M.I."/>
            <person name="Powell A.J."/>
            <person name="Barry K."/>
            <person name="Miller A.N."/>
            <person name="Grigoriev I.V."/>
            <person name="Debuchy R."/>
            <person name="Gladieux P."/>
            <person name="Thoren M.H."/>
            <person name="Johannesson H."/>
        </authorList>
    </citation>
    <scope>NUCLEOTIDE SEQUENCE</scope>
    <source>
        <strain evidence="2">CBS 168.71</strain>
    </source>
</reference>
<comment type="caution">
    <text evidence="2">The sequence shown here is derived from an EMBL/GenBank/DDBJ whole genome shotgun (WGS) entry which is preliminary data.</text>
</comment>
<dbReference type="RefSeq" id="XP_062658853.1">
    <property type="nucleotide sequence ID" value="XM_062807443.1"/>
</dbReference>
<name>A0AAE0LSM0_9PEZI</name>
<dbReference type="EMBL" id="JAUEPN010000004">
    <property type="protein sequence ID" value="KAK3295339.1"/>
    <property type="molecule type" value="Genomic_DNA"/>
</dbReference>
<organism evidence="2 3">
    <name type="scientific">Chaetomium fimeti</name>
    <dbReference type="NCBI Taxonomy" id="1854472"/>
    <lineage>
        <taxon>Eukaryota</taxon>
        <taxon>Fungi</taxon>
        <taxon>Dikarya</taxon>
        <taxon>Ascomycota</taxon>
        <taxon>Pezizomycotina</taxon>
        <taxon>Sordariomycetes</taxon>
        <taxon>Sordariomycetidae</taxon>
        <taxon>Sordariales</taxon>
        <taxon>Chaetomiaceae</taxon>
        <taxon>Chaetomium</taxon>
    </lineage>
</organism>
<evidence type="ECO:0000313" key="3">
    <source>
        <dbReference type="Proteomes" id="UP001278766"/>
    </source>
</evidence>
<keyword evidence="3" id="KW-1185">Reference proteome</keyword>
<accession>A0AAE0LSM0</accession>
<protein>
    <submittedName>
        <fullName evidence="2">Uncharacterized protein</fullName>
    </submittedName>
</protein>